<dbReference type="InterPro" id="IPR017517">
    <property type="entry name" value="Maleyloyr_isom"/>
</dbReference>
<dbReference type="Gene3D" id="1.20.120.450">
    <property type="entry name" value="dinb family like domain"/>
    <property type="match status" value="1"/>
</dbReference>
<dbReference type="EMBL" id="JBHTIR010003388">
    <property type="protein sequence ID" value="MFD0855122.1"/>
    <property type="molecule type" value="Genomic_DNA"/>
</dbReference>
<evidence type="ECO:0000313" key="4">
    <source>
        <dbReference type="Proteomes" id="UP001597083"/>
    </source>
</evidence>
<keyword evidence="3" id="KW-0413">Isomerase</keyword>
<reference evidence="4" key="1">
    <citation type="journal article" date="2019" name="Int. J. Syst. Evol. Microbiol.">
        <title>The Global Catalogue of Microorganisms (GCM) 10K type strain sequencing project: providing services to taxonomists for standard genome sequencing and annotation.</title>
        <authorList>
            <consortium name="The Broad Institute Genomics Platform"/>
            <consortium name="The Broad Institute Genome Sequencing Center for Infectious Disease"/>
            <person name="Wu L."/>
            <person name="Ma J."/>
        </authorList>
    </citation>
    <scope>NUCLEOTIDE SEQUENCE [LARGE SCALE GENOMIC DNA]</scope>
    <source>
        <strain evidence="4">JCM 31696</strain>
    </source>
</reference>
<feature type="region of interest" description="Disordered" evidence="1">
    <location>
        <begin position="95"/>
        <end position="114"/>
    </location>
</feature>
<feature type="domain" description="Mycothiol-dependent maleylpyruvate isomerase metal-binding" evidence="2">
    <location>
        <begin position="12"/>
        <end position="108"/>
    </location>
</feature>
<dbReference type="Proteomes" id="UP001597083">
    <property type="component" value="Unassembled WGS sequence"/>
</dbReference>
<sequence length="114" mass="12625">MTENEILTWLKAERLSVADFLSELTESEWQVDSLCPGWTVRDVAAHLTMSTRLTMRITIIGILKARGNWNRMTAGIARDRAARFTTDEIIAQIRETAGSGQRAPGAGPLDPLVD</sequence>
<proteinExistence type="predicted"/>
<dbReference type="InterPro" id="IPR024344">
    <property type="entry name" value="MDMPI_metal-binding"/>
</dbReference>
<name>A0ABW3CND7_9ACTN</name>
<dbReference type="Pfam" id="PF11716">
    <property type="entry name" value="MDMPI_N"/>
    <property type="match status" value="1"/>
</dbReference>
<comment type="caution">
    <text evidence="3">The sequence shown here is derived from an EMBL/GenBank/DDBJ whole genome shotgun (WGS) entry which is preliminary data.</text>
</comment>
<evidence type="ECO:0000259" key="2">
    <source>
        <dbReference type="Pfam" id="PF11716"/>
    </source>
</evidence>
<gene>
    <name evidence="3" type="ORF">ACFQ07_22970</name>
</gene>
<evidence type="ECO:0000313" key="3">
    <source>
        <dbReference type="EMBL" id="MFD0855122.1"/>
    </source>
</evidence>
<dbReference type="NCBIfam" id="TIGR03083">
    <property type="entry name" value="maleylpyruvate isomerase family mycothiol-dependent enzyme"/>
    <property type="match status" value="1"/>
</dbReference>
<dbReference type="GO" id="GO:0016853">
    <property type="term" value="F:isomerase activity"/>
    <property type="evidence" value="ECO:0007669"/>
    <property type="project" value="UniProtKB-KW"/>
</dbReference>
<dbReference type="SUPFAM" id="SSF109854">
    <property type="entry name" value="DinB/YfiT-like putative metalloenzymes"/>
    <property type="match status" value="1"/>
</dbReference>
<evidence type="ECO:0000256" key="1">
    <source>
        <dbReference type="SAM" id="MobiDB-lite"/>
    </source>
</evidence>
<feature type="non-terminal residue" evidence="3">
    <location>
        <position position="114"/>
    </location>
</feature>
<protein>
    <submittedName>
        <fullName evidence="3">Maleylpyruvate isomerase N-terminal domain-containing protein</fullName>
    </submittedName>
</protein>
<keyword evidence="4" id="KW-1185">Reference proteome</keyword>
<accession>A0ABW3CND7</accession>
<organism evidence="3 4">
    <name type="scientific">Actinomadura adrarensis</name>
    <dbReference type="NCBI Taxonomy" id="1819600"/>
    <lineage>
        <taxon>Bacteria</taxon>
        <taxon>Bacillati</taxon>
        <taxon>Actinomycetota</taxon>
        <taxon>Actinomycetes</taxon>
        <taxon>Streptosporangiales</taxon>
        <taxon>Thermomonosporaceae</taxon>
        <taxon>Actinomadura</taxon>
    </lineage>
</organism>
<dbReference type="InterPro" id="IPR034660">
    <property type="entry name" value="DinB/YfiT-like"/>
</dbReference>